<reference evidence="2 3" key="1">
    <citation type="submission" date="2019-06" db="EMBL/GenBank/DDBJ databases">
        <title>Whole genome shotgun sequence of Glutamicibacter uratoxydans NBRC 15515.</title>
        <authorList>
            <person name="Hosoyama A."/>
            <person name="Uohara A."/>
            <person name="Ohji S."/>
            <person name="Ichikawa N."/>
        </authorList>
    </citation>
    <scope>NUCLEOTIDE SEQUENCE [LARGE SCALE GENOMIC DNA]</scope>
    <source>
        <strain evidence="2 3">NBRC 15515</strain>
    </source>
</reference>
<evidence type="ECO:0000313" key="2">
    <source>
        <dbReference type="EMBL" id="GED07683.1"/>
    </source>
</evidence>
<dbReference type="EMBL" id="BJNY01000024">
    <property type="protein sequence ID" value="GED07683.1"/>
    <property type="molecule type" value="Genomic_DNA"/>
</dbReference>
<keyword evidence="3" id="KW-1185">Reference proteome</keyword>
<accession>A0A4Y4DSP4</accession>
<evidence type="ECO:0000313" key="3">
    <source>
        <dbReference type="Proteomes" id="UP000316612"/>
    </source>
</evidence>
<sequence length="227" mass="25889">MHGFGSKMGKNRRVITVPGVNHECFHRVLADSSNRIEWLRARAQGVTATDVAKLSTAKSIKNAAWDKLYGNGFSGNPYTDHGRKREPVIAAWVQENFNIFPSTQLFHSQDSRLHLATPDGLGFDAAGVPVLAEIKTTNKPFKKIPKHYLRQVLWQQHVIGAERTLFVWEEHDNFVPLRDVPEYMWVERDDELIKDLIQKAESLISALREATARQERYNDYGPAALRL</sequence>
<dbReference type="InterPro" id="IPR011604">
    <property type="entry name" value="PDDEXK-like_dom_sf"/>
</dbReference>
<name>A0A4Y4DSP4_GLUUR</name>
<gene>
    <name evidence="2" type="ORF">AUR04nite_32150</name>
</gene>
<dbReference type="InterPro" id="IPR011335">
    <property type="entry name" value="Restrct_endonuc-II-like"/>
</dbReference>
<dbReference type="AlphaFoldDB" id="A0A4Y4DSP4"/>
<feature type="domain" description="YqaJ viral recombinase" evidence="1">
    <location>
        <begin position="37"/>
        <end position="161"/>
    </location>
</feature>
<dbReference type="Pfam" id="PF09588">
    <property type="entry name" value="YqaJ"/>
    <property type="match status" value="1"/>
</dbReference>
<dbReference type="SUPFAM" id="SSF52980">
    <property type="entry name" value="Restriction endonuclease-like"/>
    <property type="match status" value="1"/>
</dbReference>
<comment type="caution">
    <text evidence="2">The sequence shown here is derived from an EMBL/GenBank/DDBJ whole genome shotgun (WGS) entry which is preliminary data.</text>
</comment>
<dbReference type="InterPro" id="IPR019080">
    <property type="entry name" value="YqaJ_viral_recombinase"/>
</dbReference>
<protein>
    <recommendedName>
        <fullName evidence="1">YqaJ viral recombinase domain-containing protein</fullName>
    </recommendedName>
</protein>
<dbReference type="Gene3D" id="3.90.320.10">
    <property type="match status" value="1"/>
</dbReference>
<proteinExistence type="predicted"/>
<organism evidence="2 3">
    <name type="scientific">Glutamicibacter uratoxydans</name>
    <name type="common">Arthrobacter uratoxydans</name>
    <dbReference type="NCBI Taxonomy" id="43667"/>
    <lineage>
        <taxon>Bacteria</taxon>
        <taxon>Bacillati</taxon>
        <taxon>Actinomycetota</taxon>
        <taxon>Actinomycetes</taxon>
        <taxon>Micrococcales</taxon>
        <taxon>Micrococcaceae</taxon>
        <taxon>Glutamicibacter</taxon>
    </lineage>
</organism>
<evidence type="ECO:0000259" key="1">
    <source>
        <dbReference type="Pfam" id="PF09588"/>
    </source>
</evidence>
<dbReference type="Proteomes" id="UP000316612">
    <property type="component" value="Unassembled WGS sequence"/>
</dbReference>